<dbReference type="SUPFAM" id="SSF53474">
    <property type="entry name" value="alpha/beta-Hydrolases"/>
    <property type="match status" value="1"/>
</dbReference>
<dbReference type="InterPro" id="IPR002925">
    <property type="entry name" value="Dienelactn_hydro"/>
</dbReference>
<dbReference type="EMBL" id="FN653026">
    <property type="protein sequence ID" value="CBY07689.1"/>
    <property type="molecule type" value="Genomic_DNA"/>
</dbReference>
<protein>
    <recommendedName>
        <fullName evidence="1">Dienelactone hydrolase domain-containing protein</fullName>
    </recommendedName>
</protein>
<organism evidence="2">
    <name type="scientific">Oikopleura dioica</name>
    <name type="common">Tunicate</name>
    <dbReference type="NCBI Taxonomy" id="34765"/>
    <lineage>
        <taxon>Eukaryota</taxon>
        <taxon>Metazoa</taxon>
        <taxon>Chordata</taxon>
        <taxon>Tunicata</taxon>
        <taxon>Appendicularia</taxon>
        <taxon>Copelata</taxon>
        <taxon>Oikopleuridae</taxon>
        <taxon>Oikopleura</taxon>
    </lineage>
</organism>
<sequence length="355" mass="39512">MPQEVDFFSILHDSGVADENNDNEVPELDEEQLASLKNTIDEKIGGGSCEDEIRKACMCKYHKYSEEEEIFLESSANQHKIELAACSHAVYSPGITSSGIILLCDPMNTELTGSRAMMQQLNEAGHHVIKPNLFQSPDLHIDFMNAIASYFGKSEPIKNIPKQVEMSKRFLLEQGVNTVSLIGICWGGCIVQEIIATDDSYAGAISIDGLFYQKDFAALSPTLFLIGNDKIRTDQHLMMKNVMWNNNVYPWEVVLHDFPLVHGWFLKIFACQETGLTEQINVCEGKKKAFQNMCSHAKQTSIDCMGKLLDFLAQFAKEEAVVFSGSKSNFISPVYNSNLSTGMNSPFSSNSQSSD</sequence>
<dbReference type="OrthoDB" id="17560at2759"/>
<evidence type="ECO:0000313" key="2">
    <source>
        <dbReference type="EMBL" id="CBY07689.1"/>
    </source>
</evidence>
<feature type="domain" description="Dienelactone hydrolase" evidence="1">
    <location>
        <begin position="100"/>
        <end position="218"/>
    </location>
</feature>
<proteinExistence type="predicted"/>
<name>E4X5M6_OIKDI</name>
<gene>
    <name evidence="2" type="ORF">GSOID_T00002679001</name>
</gene>
<dbReference type="InParanoid" id="E4X5M6"/>
<dbReference type="InterPro" id="IPR029058">
    <property type="entry name" value="AB_hydrolase_fold"/>
</dbReference>
<evidence type="ECO:0000259" key="1">
    <source>
        <dbReference type="Pfam" id="PF01738"/>
    </source>
</evidence>
<keyword evidence="3" id="KW-1185">Reference proteome</keyword>
<reference evidence="2" key="1">
    <citation type="journal article" date="2010" name="Science">
        <title>Plasticity of animal genome architecture unmasked by rapid evolution of a pelagic tunicate.</title>
        <authorList>
            <person name="Denoeud F."/>
            <person name="Henriet S."/>
            <person name="Mungpakdee S."/>
            <person name="Aury J.M."/>
            <person name="Da Silva C."/>
            <person name="Brinkmann H."/>
            <person name="Mikhaleva J."/>
            <person name="Olsen L.C."/>
            <person name="Jubin C."/>
            <person name="Canestro C."/>
            <person name="Bouquet J.M."/>
            <person name="Danks G."/>
            <person name="Poulain J."/>
            <person name="Campsteijn C."/>
            <person name="Adamski M."/>
            <person name="Cross I."/>
            <person name="Yadetie F."/>
            <person name="Muffato M."/>
            <person name="Louis A."/>
            <person name="Butcher S."/>
            <person name="Tsagkogeorga G."/>
            <person name="Konrad A."/>
            <person name="Singh S."/>
            <person name="Jensen M.F."/>
            <person name="Cong E.H."/>
            <person name="Eikeseth-Otteraa H."/>
            <person name="Noel B."/>
            <person name="Anthouard V."/>
            <person name="Porcel B.M."/>
            <person name="Kachouri-Lafond R."/>
            <person name="Nishino A."/>
            <person name="Ugolini M."/>
            <person name="Chourrout P."/>
            <person name="Nishida H."/>
            <person name="Aasland R."/>
            <person name="Huzurbazar S."/>
            <person name="Westhof E."/>
            <person name="Delsuc F."/>
            <person name="Lehrach H."/>
            <person name="Reinhardt R."/>
            <person name="Weissenbach J."/>
            <person name="Roy S.W."/>
            <person name="Artiguenave F."/>
            <person name="Postlethwait J.H."/>
            <person name="Manak J.R."/>
            <person name="Thompson E.M."/>
            <person name="Jaillon O."/>
            <person name="Du Pasquier L."/>
            <person name="Boudinot P."/>
            <person name="Liberles D.A."/>
            <person name="Volff J.N."/>
            <person name="Philippe H."/>
            <person name="Lenhard B."/>
            <person name="Roest Crollius H."/>
            <person name="Wincker P."/>
            <person name="Chourrout D."/>
        </authorList>
    </citation>
    <scope>NUCLEOTIDE SEQUENCE [LARGE SCALE GENOMIC DNA]</scope>
</reference>
<evidence type="ECO:0000313" key="3">
    <source>
        <dbReference type="Proteomes" id="UP000001307"/>
    </source>
</evidence>
<dbReference type="Pfam" id="PF01738">
    <property type="entry name" value="DLH"/>
    <property type="match status" value="1"/>
</dbReference>
<dbReference type="Proteomes" id="UP000001307">
    <property type="component" value="Unassembled WGS sequence"/>
</dbReference>
<dbReference type="GO" id="GO:0016787">
    <property type="term" value="F:hydrolase activity"/>
    <property type="evidence" value="ECO:0007669"/>
    <property type="project" value="InterPro"/>
</dbReference>
<dbReference type="AlphaFoldDB" id="E4X5M6"/>
<accession>E4X5M6</accession>
<dbReference type="Gene3D" id="3.40.50.1820">
    <property type="entry name" value="alpha/beta hydrolase"/>
    <property type="match status" value="1"/>
</dbReference>